<proteinExistence type="predicted"/>
<organism evidence="1 2">
    <name type="scientific">Mucuna pruriens</name>
    <name type="common">Velvet bean</name>
    <name type="synonym">Dolichos pruriens</name>
    <dbReference type="NCBI Taxonomy" id="157652"/>
    <lineage>
        <taxon>Eukaryota</taxon>
        <taxon>Viridiplantae</taxon>
        <taxon>Streptophyta</taxon>
        <taxon>Embryophyta</taxon>
        <taxon>Tracheophyta</taxon>
        <taxon>Spermatophyta</taxon>
        <taxon>Magnoliopsida</taxon>
        <taxon>eudicotyledons</taxon>
        <taxon>Gunneridae</taxon>
        <taxon>Pentapetalae</taxon>
        <taxon>rosids</taxon>
        <taxon>fabids</taxon>
        <taxon>Fabales</taxon>
        <taxon>Fabaceae</taxon>
        <taxon>Papilionoideae</taxon>
        <taxon>50 kb inversion clade</taxon>
        <taxon>NPAAA clade</taxon>
        <taxon>indigoferoid/millettioid clade</taxon>
        <taxon>Phaseoleae</taxon>
        <taxon>Mucuna</taxon>
    </lineage>
</organism>
<feature type="non-terminal residue" evidence="1">
    <location>
        <position position="1"/>
    </location>
</feature>
<sequence>MDCLFYPCVFCVVNYSRSDVAVEMELRAASERDQTEYEEDLAQPFWGQPFCREIDETPIPLNFREVVVEPFSGGNDKLSYKLFSRMLKGVAM</sequence>
<evidence type="ECO:0000313" key="1">
    <source>
        <dbReference type="EMBL" id="RDY05051.1"/>
    </source>
</evidence>
<dbReference type="EMBL" id="QJKJ01001955">
    <property type="protein sequence ID" value="RDY05051.1"/>
    <property type="molecule type" value="Genomic_DNA"/>
</dbReference>
<name>A0A371HQH3_MUCPR</name>
<gene>
    <name evidence="1" type="ORF">CR513_11150</name>
</gene>
<protein>
    <submittedName>
        <fullName evidence="1">Uncharacterized protein</fullName>
    </submittedName>
</protein>
<comment type="caution">
    <text evidence="1">The sequence shown here is derived from an EMBL/GenBank/DDBJ whole genome shotgun (WGS) entry which is preliminary data.</text>
</comment>
<dbReference type="Proteomes" id="UP000257109">
    <property type="component" value="Unassembled WGS sequence"/>
</dbReference>
<reference evidence="1" key="1">
    <citation type="submission" date="2018-05" db="EMBL/GenBank/DDBJ databases">
        <title>Draft genome of Mucuna pruriens seed.</title>
        <authorList>
            <person name="Nnadi N.E."/>
            <person name="Vos R."/>
            <person name="Hasami M.H."/>
            <person name="Devisetty U.K."/>
            <person name="Aguiy J.C."/>
        </authorList>
    </citation>
    <scope>NUCLEOTIDE SEQUENCE [LARGE SCALE GENOMIC DNA]</scope>
    <source>
        <strain evidence="1">JCA_2017</strain>
    </source>
</reference>
<accession>A0A371HQH3</accession>
<evidence type="ECO:0000313" key="2">
    <source>
        <dbReference type="Proteomes" id="UP000257109"/>
    </source>
</evidence>
<dbReference type="AlphaFoldDB" id="A0A371HQH3"/>
<keyword evidence="2" id="KW-1185">Reference proteome</keyword>
<dbReference type="OrthoDB" id="1835696at2759"/>